<sequence>MQELTINNKNNIGDCPHVAKDLRIKKNGELIAIIPLDNLACAFINDYNKKYKVKVRLRTHDYIDIGCKDLIQAKEIMEQRQLPA</sequence>
<reference evidence="1 2" key="1">
    <citation type="journal article" date="1992" name="Lakartidningen">
        <title>[Penicillin V and not amoxicillin is the first choice preparation in acute otitis].</title>
        <authorList>
            <person name="Kamme C."/>
            <person name="Lundgren K."/>
            <person name="Prellner K."/>
        </authorList>
    </citation>
    <scope>NUCLEOTIDE SEQUENCE [LARGE SCALE GENOMIC DNA]</scope>
    <source>
        <strain evidence="1 2">PC2777IV</strain>
    </source>
</reference>
<comment type="caution">
    <text evidence="1">The sequence shown here is derived from an EMBL/GenBank/DDBJ whole genome shotgun (WGS) entry which is preliminary data.</text>
</comment>
<evidence type="ECO:0000313" key="2">
    <source>
        <dbReference type="Proteomes" id="UP000325013"/>
    </source>
</evidence>
<accession>A0A5C8G7H1</accession>
<dbReference type="Proteomes" id="UP000325013">
    <property type="component" value="Unassembled WGS sequence"/>
</dbReference>
<evidence type="ECO:0000313" key="1">
    <source>
        <dbReference type="EMBL" id="TXJ57747.1"/>
    </source>
</evidence>
<name>A0A5C8G7H1_9SPIR</name>
<proteinExistence type="predicted"/>
<organism evidence="1 2">
    <name type="scientific">Brachyspira aalborgi</name>
    <dbReference type="NCBI Taxonomy" id="29522"/>
    <lineage>
        <taxon>Bacteria</taxon>
        <taxon>Pseudomonadati</taxon>
        <taxon>Spirochaetota</taxon>
        <taxon>Spirochaetia</taxon>
        <taxon>Brachyspirales</taxon>
        <taxon>Brachyspiraceae</taxon>
        <taxon>Brachyspira</taxon>
    </lineage>
</organism>
<dbReference type="AlphaFoldDB" id="A0A5C8G7H1"/>
<protein>
    <submittedName>
        <fullName evidence="1">Uncharacterized protein</fullName>
    </submittedName>
</protein>
<dbReference type="RefSeq" id="WP_147528321.1">
    <property type="nucleotide sequence ID" value="NZ_SAYJ01000011.1"/>
</dbReference>
<dbReference type="EMBL" id="SAYJ01000011">
    <property type="protein sequence ID" value="TXJ57747.1"/>
    <property type="molecule type" value="Genomic_DNA"/>
</dbReference>
<gene>
    <name evidence="1" type="ORF">EPJ67_03610</name>
</gene>